<proteinExistence type="inferred from homology"/>
<dbReference type="InterPro" id="IPR006104">
    <property type="entry name" value="Glyco_hydro_2_N"/>
</dbReference>
<evidence type="ECO:0000256" key="2">
    <source>
        <dbReference type="ARBA" id="ARBA00022801"/>
    </source>
</evidence>
<dbReference type="AlphaFoldDB" id="A0A316VA60"/>
<dbReference type="InParanoid" id="A0A316VA60"/>
<dbReference type="EMBL" id="KZ819604">
    <property type="protein sequence ID" value="PWN34386.1"/>
    <property type="molecule type" value="Genomic_DNA"/>
</dbReference>
<dbReference type="GeneID" id="37024539"/>
<evidence type="ECO:0000256" key="3">
    <source>
        <dbReference type="ARBA" id="ARBA00023295"/>
    </source>
</evidence>
<feature type="domain" description="Glycoside hydrolase family 2 catalytic" evidence="5">
    <location>
        <begin position="330"/>
        <end position="487"/>
    </location>
</feature>
<dbReference type="PANTHER" id="PTHR42732:SF4">
    <property type="entry name" value="BETA-MANNOSIDASE"/>
    <property type="match status" value="1"/>
</dbReference>
<dbReference type="OrthoDB" id="408320at2759"/>
<dbReference type="Pfam" id="PF02837">
    <property type="entry name" value="Glyco_hydro_2_N"/>
    <property type="match status" value="1"/>
</dbReference>
<dbReference type="InterPro" id="IPR013783">
    <property type="entry name" value="Ig-like_fold"/>
</dbReference>
<evidence type="ECO:0000313" key="7">
    <source>
        <dbReference type="EMBL" id="PWN34386.1"/>
    </source>
</evidence>
<evidence type="ECO:0000313" key="8">
    <source>
        <dbReference type="Proteomes" id="UP000245771"/>
    </source>
</evidence>
<dbReference type="InterPro" id="IPR008979">
    <property type="entry name" value="Galactose-bd-like_sf"/>
</dbReference>
<gene>
    <name evidence="7" type="ORF">FA14DRAFT_72021</name>
</gene>
<dbReference type="PANTHER" id="PTHR42732">
    <property type="entry name" value="BETA-GALACTOSIDASE"/>
    <property type="match status" value="1"/>
</dbReference>
<dbReference type="Pfam" id="PF00703">
    <property type="entry name" value="Glyco_hydro_2"/>
    <property type="match status" value="1"/>
</dbReference>
<dbReference type="InterPro" id="IPR036156">
    <property type="entry name" value="Beta-gal/glucu_dom_sf"/>
</dbReference>
<keyword evidence="8" id="KW-1185">Reference proteome</keyword>
<dbReference type="InterPro" id="IPR006103">
    <property type="entry name" value="Glyco_hydro_2_cat"/>
</dbReference>
<dbReference type="Gene3D" id="2.60.120.260">
    <property type="entry name" value="Galactose-binding domain-like"/>
    <property type="match status" value="1"/>
</dbReference>
<dbReference type="InterPro" id="IPR017853">
    <property type="entry name" value="GH"/>
</dbReference>
<feature type="domain" description="Glycoside hydrolase family 2 immunoglobulin-like beta-sandwich" evidence="4">
    <location>
        <begin position="265"/>
        <end position="327"/>
    </location>
</feature>
<keyword evidence="2 7" id="KW-0378">Hydrolase</keyword>
<comment type="similarity">
    <text evidence="1">Belongs to the glycosyl hydrolase 2 family.</text>
</comment>
<name>A0A316VA60_9BASI</name>
<dbReference type="InterPro" id="IPR051913">
    <property type="entry name" value="GH2_Domain-Containing"/>
</dbReference>
<dbReference type="STRING" id="1280837.A0A316VA60"/>
<dbReference type="SUPFAM" id="SSF49785">
    <property type="entry name" value="Galactose-binding domain-like"/>
    <property type="match status" value="1"/>
</dbReference>
<feature type="domain" description="Glycosyl hydrolases family 2 sugar binding" evidence="6">
    <location>
        <begin position="22"/>
        <end position="139"/>
    </location>
</feature>
<evidence type="ECO:0000259" key="6">
    <source>
        <dbReference type="Pfam" id="PF02837"/>
    </source>
</evidence>
<dbReference type="Gene3D" id="3.20.20.80">
    <property type="entry name" value="Glycosidases"/>
    <property type="match status" value="1"/>
</dbReference>
<evidence type="ECO:0000256" key="1">
    <source>
        <dbReference type="ARBA" id="ARBA00007401"/>
    </source>
</evidence>
<dbReference type="InterPro" id="IPR006102">
    <property type="entry name" value="Ig-like_GH2"/>
</dbReference>
<dbReference type="Proteomes" id="UP000245771">
    <property type="component" value="Unassembled WGS sequence"/>
</dbReference>
<dbReference type="GO" id="GO:0004553">
    <property type="term" value="F:hydrolase activity, hydrolyzing O-glycosyl compounds"/>
    <property type="evidence" value="ECO:0007669"/>
    <property type="project" value="InterPro"/>
</dbReference>
<evidence type="ECO:0000259" key="4">
    <source>
        <dbReference type="Pfam" id="PF00703"/>
    </source>
</evidence>
<dbReference type="Gene3D" id="2.60.40.10">
    <property type="entry name" value="Immunoglobulins"/>
    <property type="match status" value="1"/>
</dbReference>
<organism evidence="7 8">
    <name type="scientific">Meira miltonrushii</name>
    <dbReference type="NCBI Taxonomy" id="1280837"/>
    <lineage>
        <taxon>Eukaryota</taxon>
        <taxon>Fungi</taxon>
        <taxon>Dikarya</taxon>
        <taxon>Basidiomycota</taxon>
        <taxon>Ustilaginomycotina</taxon>
        <taxon>Exobasidiomycetes</taxon>
        <taxon>Exobasidiales</taxon>
        <taxon>Brachybasidiaceae</taxon>
        <taxon>Meira</taxon>
    </lineage>
</organism>
<sequence length="628" mass="70805">MANIPRPEHPRPDWFRPKTHWETLNGEWDFAFDDHDIGQDHGWWQWNGEGKGPFEKTIIVPFAHQTEASGINDKNDHEVIWYARTISKPANIENDEMDRIILHFGAVDYQCTVWVGGVQVKQHQGGHVGFSCDITPQLRHFALKEAQQIPIVVRVRDAPHDVTQPRGKQYWKSDIESIWYYPTSGIWQPVWLEHVGRSHIDKAVITTDIDRGTIHIAADLANVGTSGRDAHTAGAFLEATVTLSGVFIGSSRSLISNQTASAAVTVGVLFDGIERPASLAEVIKKEQWQEGLALWSPDHPTLYDIQLSLITSEGQVLDIVQTYTGMRKIHITDGKICLNNVRLFQALNLDQGYWPGSGLTAPTDEAFKNDIEGMKAVGMNGCRKHQKVEDPRFLYWADKLGYLVWGEMASPYAFSQEAILRFQAEWTEAVMQQINHPSIISWTPFNESWGVPNLPQSQRQRNYLTAMYYLTKTLDPTRLIISNDGWEQGTSDMVGFHDYIDANILRNTAANVNLILMPKSGKDIILPGEPAYDGKPILCTEMGGISLEGADGDRKDSWGYHKAGNEDELLERIKGVVDAIIDGGICQGFCYTQTTDTEQETNGILTKERQHKIDPEKLRHVFGRRPFY</sequence>
<accession>A0A316VA60</accession>
<evidence type="ECO:0000259" key="5">
    <source>
        <dbReference type="Pfam" id="PF02836"/>
    </source>
</evidence>
<reference evidence="7 8" key="1">
    <citation type="journal article" date="2018" name="Mol. Biol. Evol.">
        <title>Broad Genomic Sampling Reveals a Smut Pathogenic Ancestry of the Fungal Clade Ustilaginomycotina.</title>
        <authorList>
            <person name="Kijpornyongpan T."/>
            <person name="Mondo S.J."/>
            <person name="Barry K."/>
            <person name="Sandor L."/>
            <person name="Lee J."/>
            <person name="Lipzen A."/>
            <person name="Pangilinan J."/>
            <person name="LaButti K."/>
            <person name="Hainaut M."/>
            <person name="Henrissat B."/>
            <person name="Grigoriev I.V."/>
            <person name="Spatafora J.W."/>
            <person name="Aime M.C."/>
        </authorList>
    </citation>
    <scope>NUCLEOTIDE SEQUENCE [LARGE SCALE GENOMIC DNA]</scope>
    <source>
        <strain evidence="7 8">MCA 3882</strain>
    </source>
</reference>
<dbReference type="SUPFAM" id="SSF49303">
    <property type="entry name" value="beta-Galactosidase/glucuronidase domain"/>
    <property type="match status" value="1"/>
</dbReference>
<dbReference type="SUPFAM" id="SSF51445">
    <property type="entry name" value="(Trans)glycosidases"/>
    <property type="match status" value="1"/>
</dbReference>
<dbReference type="Pfam" id="PF02836">
    <property type="entry name" value="Glyco_hydro_2_C"/>
    <property type="match status" value="1"/>
</dbReference>
<protein>
    <submittedName>
        <fullName evidence="7">Glycoside hydrolase family 2 multidomain protein</fullName>
    </submittedName>
</protein>
<keyword evidence="3" id="KW-0326">Glycosidase</keyword>
<dbReference type="RefSeq" id="XP_025354688.1">
    <property type="nucleotide sequence ID" value="XM_025502758.1"/>
</dbReference>
<dbReference type="GO" id="GO:0005975">
    <property type="term" value="P:carbohydrate metabolic process"/>
    <property type="evidence" value="ECO:0007669"/>
    <property type="project" value="InterPro"/>
</dbReference>